<dbReference type="InterPro" id="IPR001451">
    <property type="entry name" value="Hexapep"/>
</dbReference>
<evidence type="ECO:0000313" key="2">
    <source>
        <dbReference type="EMBL" id="MDM4014550.1"/>
    </source>
</evidence>
<gene>
    <name evidence="2" type="ORF">QTN89_03840</name>
</gene>
<sequence>MHTLYIFGGSSTALEIADAIPRKQAEVFHVVPVTEPHDGQTRIRIDRLEQHLEGRKETGYILSMTDVAIREECQSVATRLDLSPRSVIHPLAFVSPTAKVAQGAYLAAHSVVSANAVLQPHAMINFHALVGHDATLGEHCRLNPGARIGGNATIGDRVLIGANSFVYQGTKIGEDSVVDAMTSVRFNLSARQIISQHRNNGRPLKRPLVKRFLAEQSRDAQR</sequence>
<dbReference type="Gene3D" id="2.160.10.10">
    <property type="entry name" value="Hexapeptide repeat proteins"/>
    <property type="match status" value="1"/>
</dbReference>
<dbReference type="SUPFAM" id="SSF51161">
    <property type="entry name" value="Trimeric LpxA-like enzymes"/>
    <property type="match status" value="1"/>
</dbReference>
<comment type="similarity">
    <text evidence="1">Belongs to the transferase hexapeptide repeat family.</text>
</comment>
<dbReference type="PANTHER" id="PTHR43300:SF7">
    <property type="entry name" value="UDP-N-ACETYLBACILLOSAMINE N-ACETYLTRANSFERASE"/>
    <property type="match status" value="1"/>
</dbReference>
<accession>A0ABT7PDG9</accession>
<dbReference type="InterPro" id="IPR011004">
    <property type="entry name" value="Trimer_LpxA-like_sf"/>
</dbReference>
<evidence type="ECO:0000256" key="1">
    <source>
        <dbReference type="ARBA" id="ARBA00007274"/>
    </source>
</evidence>
<name>A0ABT7PDG9_9BACT</name>
<dbReference type="PANTHER" id="PTHR43300">
    <property type="entry name" value="ACETYLTRANSFERASE"/>
    <property type="match status" value="1"/>
</dbReference>
<evidence type="ECO:0000313" key="3">
    <source>
        <dbReference type="Proteomes" id="UP001239462"/>
    </source>
</evidence>
<comment type="caution">
    <text evidence="2">The sequence shown here is derived from an EMBL/GenBank/DDBJ whole genome shotgun (WGS) entry which is preliminary data.</text>
</comment>
<organism evidence="2 3">
    <name type="scientific">Roseiconus lacunae</name>
    <dbReference type="NCBI Taxonomy" id="2605694"/>
    <lineage>
        <taxon>Bacteria</taxon>
        <taxon>Pseudomonadati</taxon>
        <taxon>Planctomycetota</taxon>
        <taxon>Planctomycetia</taxon>
        <taxon>Pirellulales</taxon>
        <taxon>Pirellulaceae</taxon>
        <taxon>Roseiconus</taxon>
    </lineage>
</organism>
<proteinExistence type="inferred from homology"/>
<protein>
    <submittedName>
        <fullName evidence="2">DapH/DapD/GlmU-related protein</fullName>
    </submittedName>
</protein>
<dbReference type="Pfam" id="PF14602">
    <property type="entry name" value="Hexapep_2"/>
    <property type="match status" value="1"/>
</dbReference>
<dbReference type="EMBL" id="JASZZN010000002">
    <property type="protein sequence ID" value="MDM4014550.1"/>
    <property type="molecule type" value="Genomic_DNA"/>
</dbReference>
<keyword evidence="3" id="KW-1185">Reference proteome</keyword>
<dbReference type="Proteomes" id="UP001239462">
    <property type="component" value="Unassembled WGS sequence"/>
</dbReference>
<dbReference type="RefSeq" id="WP_289162257.1">
    <property type="nucleotide sequence ID" value="NZ_JASZZN010000002.1"/>
</dbReference>
<reference evidence="2 3" key="1">
    <citation type="submission" date="2023-06" db="EMBL/GenBank/DDBJ databases">
        <title>Roseiconus lacunae JC819 isolated from Gulf of Mannar region, Tamil Nadu.</title>
        <authorList>
            <person name="Pk S."/>
            <person name="Ch S."/>
            <person name="Ch V.R."/>
        </authorList>
    </citation>
    <scope>NUCLEOTIDE SEQUENCE [LARGE SCALE GENOMIC DNA]</scope>
    <source>
        <strain evidence="2 3">JC819</strain>
    </source>
</reference>
<dbReference type="InterPro" id="IPR050179">
    <property type="entry name" value="Trans_hexapeptide_repeat"/>
</dbReference>